<comment type="caution">
    <text evidence="8">The sequence shown here is derived from an EMBL/GenBank/DDBJ whole genome shotgun (WGS) entry which is preliminary data.</text>
</comment>
<dbReference type="PIRSF" id="PIRSF001021">
    <property type="entry name" value="Alph-amls_thrmst"/>
    <property type="match status" value="1"/>
</dbReference>
<reference evidence="8" key="2">
    <citation type="journal article" date="2023" name="IMA Fungus">
        <title>Comparative genomic study of the Penicillium genus elucidates a diverse pangenome and 15 lateral gene transfer events.</title>
        <authorList>
            <person name="Petersen C."/>
            <person name="Sorensen T."/>
            <person name="Nielsen M.R."/>
            <person name="Sondergaard T.E."/>
            <person name="Sorensen J.L."/>
            <person name="Fitzpatrick D.A."/>
            <person name="Frisvad J.C."/>
            <person name="Nielsen K.L."/>
        </authorList>
    </citation>
    <scope>NUCLEOTIDE SEQUENCE</scope>
    <source>
        <strain evidence="8">IBT 21917</strain>
    </source>
</reference>
<reference evidence="8" key="1">
    <citation type="submission" date="2022-11" db="EMBL/GenBank/DDBJ databases">
        <authorList>
            <person name="Petersen C."/>
        </authorList>
    </citation>
    <scope>NUCLEOTIDE SEQUENCE</scope>
    <source>
        <strain evidence="8">IBT 21917</strain>
    </source>
</reference>
<evidence type="ECO:0000256" key="2">
    <source>
        <dbReference type="ARBA" id="ARBA00008061"/>
    </source>
</evidence>
<dbReference type="InterPro" id="IPR015237">
    <property type="entry name" value="Alpha-amylase_C_pro"/>
</dbReference>
<keyword evidence="6" id="KW-0326">Glycosidase</keyword>
<feature type="domain" description="Glycosyl hydrolase family 13 catalytic" evidence="7">
    <location>
        <begin position="25"/>
        <end position="412"/>
    </location>
</feature>
<evidence type="ECO:0000313" key="9">
    <source>
        <dbReference type="Proteomes" id="UP001146351"/>
    </source>
</evidence>
<keyword evidence="4" id="KW-0378">Hydrolase</keyword>
<dbReference type="Gene3D" id="2.40.30.140">
    <property type="match status" value="1"/>
</dbReference>
<dbReference type="GO" id="GO:0005509">
    <property type="term" value="F:calcium ion binding"/>
    <property type="evidence" value="ECO:0007669"/>
    <property type="project" value="InterPro"/>
</dbReference>
<dbReference type="OrthoDB" id="550577at2759"/>
<keyword evidence="9" id="KW-1185">Reference proteome</keyword>
<dbReference type="Gene3D" id="2.60.40.1180">
    <property type="entry name" value="Golgi alpha-mannosidase II"/>
    <property type="match status" value="1"/>
</dbReference>
<dbReference type="GO" id="GO:0005975">
    <property type="term" value="P:carbohydrate metabolic process"/>
    <property type="evidence" value="ECO:0007669"/>
    <property type="project" value="InterPro"/>
</dbReference>
<evidence type="ECO:0000256" key="5">
    <source>
        <dbReference type="ARBA" id="ARBA00023277"/>
    </source>
</evidence>
<keyword evidence="5" id="KW-0119">Carbohydrate metabolism</keyword>
<dbReference type="Proteomes" id="UP001146351">
    <property type="component" value="Unassembled WGS sequence"/>
</dbReference>
<dbReference type="GO" id="GO:0004553">
    <property type="term" value="F:hydrolase activity, hydrolyzing O-glycosyl compounds"/>
    <property type="evidence" value="ECO:0007669"/>
    <property type="project" value="InterPro"/>
</dbReference>
<dbReference type="Gene3D" id="3.20.20.80">
    <property type="entry name" value="Glycosidases"/>
    <property type="match status" value="1"/>
</dbReference>
<dbReference type="NCBIfam" id="NF006969">
    <property type="entry name" value="PRK09441.1-2"/>
    <property type="match status" value="1"/>
</dbReference>
<dbReference type="InterPro" id="IPR017853">
    <property type="entry name" value="GH"/>
</dbReference>
<dbReference type="PANTHER" id="PTHR43447">
    <property type="entry name" value="ALPHA-AMYLASE"/>
    <property type="match status" value="1"/>
</dbReference>
<gene>
    <name evidence="8" type="ORF">N7492_002485</name>
</gene>
<organism evidence="8 9">
    <name type="scientific">Penicillium capsulatum</name>
    <dbReference type="NCBI Taxonomy" id="69766"/>
    <lineage>
        <taxon>Eukaryota</taxon>
        <taxon>Fungi</taxon>
        <taxon>Dikarya</taxon>
        <taxon>Ascomycota</taxon>
        <taxon>Pezizomycotina</taxon>
        <taxon>Eurotiomycetes</taxon>
        <taxon>Eurotiomycetidae</taxon>
        <taxon>Eurotiales</taxon>
        <taxon>Aspergillaceae</taxon>
        <taxon>Penicillium</taxon>
    </lineage>
</organism>
<evidence type="ECO:0000256" key="1">
    <source>
        <dbReference type="ARBA" id="ARBA00001913"/>
    </source>
</evidence>
<dbReference type="Pfam" id="PF00128">
    <property type="entry name" value="Alpha-amylase"/>
    <property type="match status" value="1"/>
</dbReference>
<dbReference type="SUPFAM" id="SSF51011">
    <property type="entry name" value="Glycosyl hydrolase domain"/>
    <property type="match status" value="1"/>
</dbReference>
<evidence type="ECO:0000259" key="7">
    <source>
        <dbReference type="SMART" id="SM00642"/>
    </source>
</evidence>
<dbReference type="SMART" id="SM00642">
    <property type="entry name" value="Aamy"/>
    <property type="match status" value="1"/>
</dbReference>
<evidence type="ECO:0000256" key="6">
    <source>
        <dbReference type="ARBA" id="ARBA00023295"/>
    </source>
</evidence>
<dbReference type="AlphaFoldDB" id="A0A9W9LVQ6"/>
<dbReference type="InterPro" id="IPR013780">
    <property type="entry name" value="Glyco_hydro_b"/>
</dbReference>
<evidence type="ECO:0000313" key="8">
    <source>
        <dbReference type="EMBL" id="KAJ5179275.1"/>
    </source>
</evidence>
<comment type="cofactor">
    <cofactor evidence="1">
        <name>Ca(2+)</name>
        <dbReference type="ChEBI" id="CHEBI:29108"/>
    </cofactor>
</comment>
<name>A0A9W9LVQ6_9EURO</name>
<comment type="similarity">
    <text evidence="2">Belongs to the glycosyl hydrolase 13 family.</text>
</comment>
<dbReference type="EMBL" id="JAPQKO010000002">
    <property type="protein sequence ID" value="KAJ5179275.1"/>
    <property type="molecule type" value="Genomic_DNA"/>
</dbReference>
<accession>A0A9W9LVQ6</accession>
<dbReference type="InterPro" id="IPR013776">
    <property type="entry name" value="A-amylase_thermo"/>
</dbReference>
<dbReference type="CDD" id="cd11318">
    <property type="entry name" value="AmyAc_bac_fung_AmyA"/>
    <property type="match status" value="1"/>
</dbReference>
<dbReference type="Pfam" id="PF09154">
    <property type="entry name" value="Alpha-amy_C_pro"/>
    <property type="match status" value="1"/>
</dbReference>
<keyword evidence="3" id="KW-0479">Metal-binding</keyword>
<feature type="non-terminal residue" evidence="8">
    <location>
        <position position="1"/>
    </location>
</feature>
<dbReference type="NCBIfam" id="NF006968">
    <property type="entry name" value="PRK09441.1-1"/>
    <property type="match status" value="1"/>
</dbReference>
<evidence type="ECO:0000256" key="4">
    <source>
        <dbReference type="ARBA" id="ARBA00022801"/>
    </source>
</evidence>
<dbReference type="InterPro" id="IPR006047">
    <property type="entry name" value="GH13_cat_dom"/>
</dbReference>
<proteinExistence type="inferred from homology"/>
<evidence type="ECO:0000256" key="3">
    <source>
        <dbReference type="ARBA" id="ARBA00022723"/>
    </source>
</evidence>
<protein>
    <recommendedName>
        <fullName evidence="7">Glycosyl hydrolase family 13 catalytic domain-containing protein</fullName>
    </recommendedName>
</protein>
<dbReference type="SUPFAM" id="SSF51445">
    <property type="entry name" value="(Trans)glycosidases"/>
    <property type="match status" value="1"/>
</dbReference>
<sequence>MLPKDRLRLEDELEKATDRSGPQNPIIMQGFEWHVPADRRHWHRLYKSLPSLKEIGVDNIWIPPGCKGMDPSGMGYDLYDLYDLGEFDQKGSRATRWGSKEDLERMIQSAQDLDIGIIWDTVLNHKAGADFTENFQAIEVDPEDRNIEFPHREAITGWVGFDFPGRGAKYSAMRYRYQHFNGVDWDDTRKRHAIFKISNPRKDWAADVSDEHGNYDYLMFANLDHTHPEVRADIFNWSEWLGTELPISGMRIDAAKHYSVAFQCDFVNHLRKTVGPNYLLVSEYWRGEVGLLVNYLKVMNYGVSLFDVPLLGKFAAISKTERGDLRRIFKETLVEKFPHHAVTFVGNHDTQPGQSLETIITPFFKPIAYSLILLRSQGLPCVFYGDLYGLNDSSSSPKPWYEVKLPALMRIRKLYAHGKQHDYFDKRNCIGFVRFGNVRHPSGLACLISNSTAAYKWMYVGLQHRYEEWTDVLGHSAETVIIDSRGYGIFAVAAKSVSVWVDRKANGRDTVGRA</sequence>